<dbReference type="AlphaFoldDB" id="A0A4Q7J5C0"/>
<dbReference type="InterPro" id="IPR011256">
    <property type="entry name" value="Reg_factor_effector_dom_sf"/>
</dbReference>
<evidence type="ECO:0000313" key="2">
    <source>
        <dbReference type="Proteomes" id="UP000292003"/>
    </source>
</evidence>
<accession>A0A4Q7J5C0</accession>
<comment type="caution">
    <text evidence="1">The sequence shown here is derived from an EMBL/GenBank/DDBJ whole genome shotgun (WGS) entry which is preliminary data.</text>
</comment>
<dbReference type="OrthoDB" id="3173400at2"/>
<organism evidence="1 2">
    <name type="scientific">Amycolatopsis suaedae</name>
    <dbReference type="NCBI Taxonomy" id="2510978"/>
    <lineage>
        <taxon>Bacteria</taxon>
        <taxon>Bacillati</taxon>
        <taxon>Actinomycetota</taxon>
        <taxon>Actinomycetes</taxon>
        <taxon>Pseudonocardiales</taxon>
        <taxon>Pseudonocardiaceae</taxon>
        <taxon>Amycolatopsis</taxon>
    </lineage>
</organism>
<dbReference type="EMBL" id="SFCC01000010">
    <property type="protein sequence ID" value="RZQ61936.1"/>
    <property type="molecule type" value="Genomic_DNA"/>
</dbReference>
<reference evidence="1 2" key="1">
    <citation type="submission" date="2019-02" db="EMBL/GenBank/DDBJ databases">
        <title>Draft genome sequence of Amycolatopsis sp. 8-3EHSu isolated from roots of Suaeda maritima.</title>
        <authorList>
            <person name="Duangmal K."/>
            <person name="Chantavorakit T."/>
        </authorList>
    </citation>
    <scope>NUCLEOTIDE SEQUENCE [LARGE SCALE GENOMIC DNA]</scope>
    <source>
        <strain evidence="1 2">8-3EHSu</strain>
    </source>
</reference>
<dbReference type="Proteomes" id="UP000292003">
    <property type="component" value="Unassembled WGS sequence"/>
</dbReference>
<proteinExistence type="predicted"/>
<protein>
    <submittedName>
        <fullName evidence="1">AraC family transcriptional regulator</fullName>
    </submittedName>
</protein>
<keyword evidence="2" id="KW-1185">Reference proteome</keyword>
<sequence length="62" mass="7078">MPAGRYLRVRTEGPLPYAIVDGWATIWAAEDRGELDRAYATDFEVWPAGRQPEIYVSLRPAR</sequence>
<gene>
    <name evidence="1" type="ORF">EWH70_20190</name>
</gene>
<evidence type="ECO:0000313" key="1">
    <source>
        <dbReference type="EMBL" id="RZQ61936.1"/>
    </source>
</evidence>
<name>A0A4Q7J5C0_9PSEU</name>
<dbReference type="Gene3D" id="3.20.80.10">
    <property type="entry name" value="Regulatory factor, effector binding domain"/>
    <property type="match status" value="1"/>
</dbReference>